<keyword evidence="2" id="KW-1185">Reference proteome</keyword>
<organism evidence="1 2">
    <name type="scientific">Porcincola intestinalis</name>
    <dbReference type="NCBI Taxonomy" id="2606632"/>
    <lineage>
        <taxon>Bacteria</taxon>
        <taxon>Bacillati</taxon>
        <taxon>Bacillota</taxon>
        <taxon>Clostridia</taxon>
        <taxon>Lachnospirales</taxon>
        <taxon>Lachnospiraceae</taxon>
        <taxon>Porcincola</taxon>
    </lineage>
</organism>
<gene>
    <name evidence="1" type="ORF">FYJ35_03285</name>
</gene>
<dbReference type="AlphaFoldDB" id="A0A6L5X6R7"/>
<dbReference type="EMBL" id="VULZ01000002">
    <property type="protein sequence ID" value="MSS14072.1"/>
    <property type="molecule type" value="Genomic_DNA"/>
</dbReference>
<dbReference type="Pfam" id="PF09719">
    <property type="entry name" value="C_GCAxxG_C_C"/>
    <property type="match status" value="1"/>
</dbReference>
<dbReference type="NCBIfam" id="TIGR01909">
    <property type="entry name" value="C_GCAxxG_C_C"/>
    <property type="match status" value="1"/>
</dbReference>
<dbReference type="RefSeq" id="WP_154523103.1">
    <property type="nucleotide sequence ID" value="NZ_JAQYJL010000017.1"/>
</dbReference>
<evidence type="ECO:0000313" key="1">
    <source>
        <dbReference type="EMBL" id="MSS14072.1"/>
    </source>
</evidence>
<accession>A0A6L5X6R7</accession>
<dbReference type="InterPro" id="IPR010181">
    <property type="entry name" value="CGCAxxGCC_motif"/>
</dbReference>
<dbReference type="Proteomes" id="UP000481852">
    <property type="component" value="Unassembled WGS sequence"/>
</dbReference>
<evidence type="ECO:0000313" key="2">
    <source>
        <dbReference type="Proteomes" id="UP000481852"/>
    </source>
</evidence>
<name>A0A6L5X6R7_9FIRM</name>
<reference evidence="1 2" key="1">
    <citation type="submission" date="2019-08" db="EMBL/GenBank/DDBJ databases">
        <title>In-depth cultivation of the pig gut microbiome towards novel bacterial diversity and tailored functional studies.</title>
        <authorList>
            <person name="Wylensek D."/>
            <person name="Hitch T.C.A."/>
            <person name="Clavel T."/>
        </authorList>
    </citation>
    <scope>NUCLEOTIDE SEQUENCE [LARGE SCALE GENOMIC DNA]</scope>
    <source>
        <strain evidence="1 2">Oil+RF-744-WCA-WT-11</strain>
    </source>
</reference>
<proteinExistence type="predicted"/>
<comment type="caution">
    <text evidence="1">The sequence shown here is derived from an EMBL/GenBank/DDBJ whole genome shotgun (WGS) entry which is preliminary data.</text>
</comment>
<protein>
    <submittedName>
        <fullName evidence="1">C_GCAxxG_C_C family protein</fullName>
    </submittedName>
</protein>
<sequence length="135" mass="14756">MSKYLERSKALRNDPNVHYNCAQAVLMAFCEEKGLSSQMAADLTANFGSGMRIGGVCGAMSGGLLVLGLYGISDTGTVMSYWKQFQQSHDGMTQCRDLLRVNAEKGAPKKQHCDNMVYEAVRLTENLLRDAGKIA</sequence>